<protein>
    <submittedName>
        <fullName evidence="6">Coproporphyrinogen dehydrogenase HemZ</fullName>
        <ecNumber evidence="6">1.3.98.3</ecNumber>
    </submittedName>
</protein>
<evidence type="ECO:0000256" key="2">
    <source>
        <dbReference type="ARBA" id="ARBA00022723"/>
    </source>
</evidence>
<dbReference type="GO" id="GO:0046872">
    <property type="term" value="F:metal ion binding"/>
    <property type="evidence" value="ECO:0007669"/>
    <property type="project" value="UniProtKB-KW"/>
</dbReference>
<dbReference type="SFLD" id="SFLDG01082">
    <property type="entry name" value="B12-binding_domain_containing"/>
    <property type="match status" value="1"/>
</dbReference>
<name>A0A9D2S1N8_9FIRM</name>
<dbReference type="InterPro" id="IPR006638">
    <property type="entry name" value="Elp3/MiaA/NifB-like_rSAM"/>
</dbReference>
<comment type="caution">
    <text evidence="6">The sequence shown here is derived from an EMBL/GenBank/DDBJ whole genome shotgun (WGS) entry which is preliminary data.</text>
</comment>
<dbReference type="CDD" id="cd01335">
    <property type="entry name" value="Radical_SAM"/>
    <property type="match status" value="1"/>
</dbReference>
<dbReference type="PROSITE" id="PS51918">
    <property type="entry name" value="RADICAL_SAM"/>
    <property type="match status" value="1"/>
</dbReference>
<proteinExistence type="predicted"/>
<evidence type="ECO:0000256" key="3">
    <source>
        <dbReference type="ARBA" id="ARBA00023004"/>
    </source>
</evidence>
<keyword evidence="3" id="KW-0408">Iron</keyword>
<organism evidence="6 7">
    <name type="scientific">Candidatus Ruthenibacterium avium</name>
    <dbReference type="NCBI Taxonomy" id="2838751"/>
    <lineage>
        <taxon>Bacteria</taxon>
        <taxon>Bacillati</taxon>
        <taxon>Bacillota</taxon>
        <taxon>Clostridia</taxon>
        <taxon>Eubacteriales</taxon>
        <taxon>Oscillospiraceae</taxon>
        <taxon>Ruthenibacterium</taxon>
    </lineage>
</organism>
<dbReference type="GO" id="GO:0005737">
    <property type="term" value="C:cytoplasm"/>
    <property type="evidence" value="ECO:0007669"/>
    <property type="project" value="TreeGrafter"/>
</dbReference>
<dbReference type="GO" id="GO:0051539">
    <property type="term" value="F:4 iron, 4 sulfur cluster binding"/>
    <property type="evidence" value="ECO:0007669"/>
    <property type="project" value="TreeGrafter"/>
</dbReference>
<dbReference type="AlphaFoldDB" id="A0A9D2S1N8"/>
<dbReference type="InterPro" id="IPR007197">
    <property type="entry name" value="rSAM"/>
</dbReference>
<evidence type="ECO:0000256" key="1">
    <source>
        <dbReference type="ARBA" id="ARBA00022691"/>
    </source>
</evidence>
<dbReference type="SFLD" id="SFLDF00310">
    <property type="entry name" value="oxygen-independent_coproporphy"/>
    <property type="match status" value="1"/>
</dbReference>
<dbReference type="EC" id="1.3.98.3" evidence="6"/>
<gene>
    <name evidence="6" type="primary">hemZ</name>
    <name evidence="6" type="ORF">H9943_06850</name>
</gene>
<dbReference type="InterPro" id="IPR034505">
    <property type="entry name" value="Coproporphyrinogen-III_oxidase"/>
</dbReference>
<dbReference type="PANTHER" id="PTHR13932">
    <property type="entry name" value="COPROPORPHYRINIGEN III OXIDASE"/>
    <property type="match status" value="1"/>
</dbReference>
<keyword evidence="4" id="KW-0411">Iron-sulfur</keyword>
<dbReference type="SMART" id="SM00729">
    <property type="entry name" value="Elp3"/>
    <property type="match status" value="1"/>
</dbReference>
<dbReference type="Pfam" id="PF04055">
    <property type="entry name" value="Radical_SAM"/>
    <property type="match status" value="1"/>
</dbReference>
<evidence type="ECO:0000313" key="6">
    <source>
        <dbReference type="EMBL" id="HJB40099.1"/>
    </source>
</evidence>
<dbReference type="SUPFAM" id="SSF102114">
    <property type="entry name" value="Radical SAM enzymes"/>
    <property type="match status" value="1"/>
</dbReference>
<dbReference type="Gene3D" id="3.20.20.70">
    <property type="entry name" value="Aldolase class I"/>
    <property type="match status" value="1"/>
</dbReference>
<dbReference type="InterPro" id="IPR023995">
    <property type="entry name" value="HemZ"/>
</dbReference>
<dbReference type="PANTHER" id="PTHR13932:SF1">
    <property type="entry name" value="OXYGEN-INDEPENDENT COPROPORPHYRINOGEN-III OXIDASE-LIKE PROTEIN HEMZ"/>
    <property type="match status" value="1"/>
</dbReference>
<sequence length="483" mass="54600">MEFFARGLSSAYEAEHVAHLFFPRLNMAKCRPSASQEAVWVSCTAKWVWCAVRCKQGKAFCKEPYQPDETLEYQVCRMLFCLLRDMTGIAPPWGMLTGVRPVRLLHDLRRKGLEEEQVKDFFLRRHFVSPQKLALAERIEAHQAPVRAMSLPRSVSVYISIPFCPSRCSYCSFVSRTTQQSGALMEPYVECLLQEIAQTARLIESLHLRLETIYIGGGTPTAISAAQLRRVMQAVKENFDLSKVREYTVEAGRPDCTDEEKLALIYELGATRISINPQTLSDRVLAAIGRKHTAQDILDCFAAARRVGHRNINMDLIAGLPQDTVQGFAESLRGVAALEPENITVHTLTMKRASNLVIDGEQSPEADAARMLEACELLDGKNYEPYYLYRQKGTLQNLENTGYCKPGFTGLYNVFIMEELHTILSIGAGGSTKLVAPERRIERIFNFKYPTEYVKDFDRILEKKEGVRAFYGKFFDLDSETSG</sequence>
<dbReference type="InterPro" id="IPR013785">
    <property type="entry name" value="Aldolase_TIM"/>
</dbReference>
<reference evidence="6" key="1">
    <citation type="journal article" date="2021" name="PeerJ">
        <title>Extensive microbial diversity within the chicken gut microbiome revealed by metagenomics and culture.</title>
        <authorList>
            <person name="Gilroy R."/>
            <person name="Ravi A."/>
            <person name="Getino M."/>
            <person name="Pursley I."/>
            <person name="Horton D.L."/>
            <person name="Alikhan N.F."/>
            <person name="Baker D."/>
            <person name="Gharbi K."/>
            <person name="Hall N."/>
            <person name="Watson M."/>
            <person name="Adriaenssens E.M."/>
            <person name="Foster-Nyarko E."/>
            <person name="Jarju S."/>
            <person name="Secka A."/>
            <person name="Antonio M."/>
            <person name="Oren A."/>
            <person name="Chaudhuri R.R."/>
            <person name="La Ragione R."/>
            <person name="Hildebrand F."/>
            <person name="Pallen M.J."/>
        </authorList>
    </citation>
    <scope>NUCLEOTIDE SEQUENCE</scope>
    <source>
        <strain evidence="6">ChiBcec8-14828</strain>
    </source>
</reference>
<accession>A0A9D2S1N8</accession>
<reference evidence="6" key="2">
    <citation type="submission" date="2021-04" db="EMBL/GenBank/DDBJ databases">
        <authorList>
            <person name="Gilroy R."/>
        </authorList>
    </citation>
    <scope>NUCLEOTIDE SEQUENCE</scope>
    <source>
        <strain evidence="6">ChiBcec8-14828</strain>
    </source>
</reference>
<evidence type="ECO:0000256" key="4">
    <source>
        <dbReference type="ARBA" id="ARBA00023014"/>
    </source>
</evidence>
<dbReference type="SFLD" id="SFLDG01065">
    <property type="entry name" value="anaerobic_coproporphyrinogen-I"/>
    <property type="match status" value="1"/>
</dbReference>
<keyword evidence="6" id="KW-0560">Oxidoreductase</keyword>
<dbReference type="InterPro" id="IPR058240">
    <property type="entry name" value="rSAM_sf"/>
</dbReference>
<dbReference type="NCBIfam" id="TIGR03994">
    <property type="entry name" value="rSAM_HemZ"/>
    <property type="match status" value="1"/>
</dbReference>
<feature type="domain" description="Radical SAM core" evidence="5">
    <location>
        <begin position="149"/>
        <end position="381"/>
    </location>
</feature>
<evidence type="ECO:0000313" key="7">
    <source>
        <dbReference type="Proteomes" id="UP000824209"/>
    </source>
</evidence>
<dbReference type="SFLD" id="SFLDS00029">
    <property type="entry name" value="Radical_SAM"/>
    <property type="match status" value="1"/>
</dbReference>
<evidence type="ECO:0000259" key="5">
    <source>
        <dbReference type="PROSITE" id="PS51918"/>
    </source>
</evidence>
<dbReference type="GO" id="GO:0006779">
    <property type="term" value="P:porphyrin-containing compound biosynthetic process"/>
    <property type="evidence" value="ECO:0007669"/>
    <property type="project" value="TreeGrafter"/>
</dbReference>
<keyword evidence="2" id="KW-0479">Metal-binding</keyword>
<dbReference type="Proteomes" id="UP000824209">
    <property type="component" value="Unassembled WGS sequence"/>
</dbReference>
<dbReference type="EMBL" id="DWYA01000058">
    <property type="protein sequence ID" value="HJB40099.1"/>
    <property type="molecule type" value="Genomic_DNA"/>
</dbReference>
<dbReference type="GO" id="GO:0051989">
    <property type="term" value="F:coproporphyrinogen dehydrogenase activity"/>
    <property type="evidence" value="ECO:0007669"/>
    <property type="project" value="UniProtKB-EC"/>
</dbReference>
<keyword evidence="1" id="KW-0949">S-adenosyl-L-methionine</keyword>